<reference evidence="1" key="2">
    <citation type="journal article" date="2015" name="Fish Shellfish Immunol.">
        <title>Early steps in the European eel (Anguilla anguilla)-Vibrio vulnificus interaction in the gills: Role of the RtxA13 toxin.</title>
        <authorList>
            <person name="Callol A."/>
            <person name="Pajuelo D."/>
            <person name="Ebbesson L."/>
            <person name="Teles M."/>
            <person name="MacKenzie S."/>
            <person name="Amaro C."/>
        </authorList>
    </citation>
    <scope>NUCLEOTIDE SEQUENCE</scope>
</reference>
<proteinExistence type="predicted"/>
<name>A0A0E9T756_ANGAN</name>
<reference evidence="1" key="1">
    <citation type="submission" date="2014-11" db="EMBL/GenBank/DDBJ databases">
        <authorList>
            <person name="Amaro Gonzalez C."/>
        </authorList>
    </citation>
    <scope>NUCLEOTIDE SEQUENCE</scope>
</reference>
<dbReference type="EMBL" id="GBXM01059106">
    <property type="protein sequence ID" value="JAH49471.1"/>
    <property type="molecule type" value="Transcribed_RNA"/>
</dbReference>
<dbReference type="AlphaFoldDB" id="A0A0E9T756"/>
<protein>
    <submittedName>
        <fullName evidence="1">Uncharacterized protein</fullName>
    </submittedName>
</protein>
<accession>A0A0E9T756</accession>
<organism evidence="1">
    <name type="scientific">Anguilla anguilla</name>
    <name type="common">European freshwater eel</name>
    <name type="synonym">Muraena anguilla</name>
    <dbReference type="NCBI Taxonomy" id="7936"/>
    <lineage>
        <taxon>Eukaryota</taxon>
        <taxon>Metazoa</taxon>
        <taxon>Chordata</taxon>
        <taxon>Craniata</taxon>
        <taxon>Vertebrata</taxon>
        <taxon>Euteleostomi</taxon>
        <taxon>Actinopterygii</taxon>
        <taxon>Neopterygii</taxon>
        <taxon>Teleostei</taxon>
        <taxon>Anguilliformes</taxon>
        <taxon>Anguillidae</taxon>
        <taxon>Anguilla</taxon>
    </lineage>
</organism>
<sequence length="40" mass="4783">MRRRCLLVHCKLAELSTLLHIRICVLIHKIEFIKKIRSVV</sequence>
<evidence type="ECO:0000313" key="1">
    <source>
        <dbReference type="EMBL" id="JAH49471.1"/>
    </source>
</evidence>